<keyword evidence="9" id="KW-0812">Transmembrane</keyword>
<dbReference type="Pfam" id="PF03372">
    <property type="entry name" value="Exo_endo_phos"/>
    <property type="match status" value="1"/>
</dbReference>
<keyword evidence="8" id="KW-0234">DNA repair</keyword>
<proteinExistence type="predicted"/>
<dbReference type="Proteomes" id="UP000237684">
    <property type="component" value="Unassembled WGS sequence"/>
</dbReference>
<keyword evidence="9" id="KW-1133">Transmembrane helix</keyword>
<dbReference type="EMBL" id="NIGF01000003">
    <property type="protein sequence ID" value="PQV64833.1"/>
    <property type="molecule type" value="Genomic_DNA"/>
</dbReference>
<evidence type="ECO:0000259" key="10">
    <source>
        <dbReference type="Pfam" id="PF03372"/>
    </source>
</evidence>
<keyword evidence="5" id="KW-0227">DNA damage</keyword>
<dbReference type="OrthoDB" id="9812856at2"/>
<dbReference type="GO" id="GO:0016787">
    <property type="term" value="F:hydrolase activity"/>
    <property type="evidence" value="ECO:0007669"/>
    <property type="project" value="UniProtKB-KW"/>
</dbReference>
<dbReference type="PANTHER" id="PTHR15822:SF4">
    <property type="entry name" value="TYROSYL-DNA PHOSPHODIESTERASE 2"/>
    <property type="match status" value="1"/>
</dbReference>
<feature type="transmembrane region" description="Helical" evidence="9">
    <location>
        <begin position="20"/>
        <end position="44"/>
    </location>
</feature>
<protein>
    <submittedName>
        <fullName evidence="11">Vancomycin resistance protein VanJ</fullName>
    </submittedName>
</protein>
<accession>A0A2S8SVK1</accession>
<comment type="caution">
    <text evidence="11">The sequence shown here is derived from an EMBL/GenBank/DDBJ whole genome shotgun (WGS) entry which is preliminary data.</text>
</comment>
<keyword evidence="9" id="KW-0472">Membrane</keyword>
<dbReference type="InParanoid" id="A0A2S8SVK1"/>
<gene>
    <name evidence="11" type="ORF">B1R32_103100</name>
</gene>
<evidence type="ECO:0000256" key="9">
    <source>
        <dbReference type="SAM" id="Phobius"/>
    </source>
</evidence>
<dbReference type="GO" id="GO:0006281">
    <property type="term" value="P:DNA repair"/>
    <property type="evidence" value="ECO:0007669"/>
    <property type="project" value="UniProtKB-KW"/>
</dbReference>
<dbReference type="SUPFAM" id="SSF56219">
    <property type="entry name" value="DNase I-like"/>
    <property type="match status" value="1"/>
</dbReference>
<dbReference type="GO" id="GO:0046872">
    <property type="term" value="F:metal ion binding"/>
    <property type="evidence" value="ECO:0007669"/>
    <property type="project" value="UniProtKB-KW"/>
</dbReference>
<dbReference type="RefSeq" id="WP_157947527.1">
    <property type="nucleotide sequence ID" value="NZ_NIGF01000003.1"/>
</dbReference>
<dbReference type="AlphaFoldDB" id="A0A2S8SVK1"/>
<evidence type="ECO:0000256" key="1">
    <source>
        <dbReference type="ARBA" id="ARBA00001936"/>
    </source>
</evidence>
<evidence type="ECO:0000256" key="4">
    <source>
        <dbReference type="ARBA" id="ARBA00022723"/>
    </source>
</evidence>
<reference evidence="11 12" key="1">
    <citation type="journal article" date="2018" name="Syst. Appl. Microbiol.">
        <title>Abditibacterium utsteinense sp. nov., the first cultivated member of candidate phylum FBP, isolated from ice-free Antarctic soil samples.</title>
        <authorList>
            <person name="Tahon G."/>
            <person name="Tytgat B."/>
            <person name="Lebbe L."/>
            <person name="Carlier A."/>
            <person name="Willems A."/>
        </authorList>
    </citation>
    <scope>NUCLEOTIDE SEQUENCE [LARGE SCALE GENOMIC DNA]</scope>
    <source>
        <strain evidence="11 12">LMG 29911</strain>
    </source>
</reference>
<evidence type="ECO:0000256" key="8">
    <source>
        <dbReference type="ARBA" id="ARBA00023204"/>
    </source>
</evidence>
<feature type="domain" description="Endonuclease/exonuclease/phosphatase" evidence="10">
    <location>
        <begin position="85"/>
        <end position="308"/>
    </location>
</feature>
<keyword evidence="4" id="KW-0479">Metal-binding</keyword>
<organism evidence="11 12">
    <name type="scientific">Abditibacterium utsteinense</name>
    <dbReference type="NCBI Taxonomy" id="1960156"/>
    <lineage>
        <taxon>Bacteria</taxon>
        <taxon>Pseudomonadati</taxon>
        <taxon>Abditibacteriota</taxon>
        <taxon>Abditibacteriia</taxon>
        <taxon>Abditibacteriales</taxon>
        <taxon>Abditibacteriaceae</taxon>
        <taxon>Abditibacterium</taxon>
    </lineage>
</organism>
<keyword evidence="3" id="KW-0540">Nuclease</keyword>
<keyword evidence="7" id="KW-0460">Magnesium</keyword>
<dbReference type="Gene3D" id="3.60.10.10">
    <property type="entry name" value="Endonuclease/exonuclease/phosphatase"/>
    <property type="match status" value="1"/>
</dbReference>
<dbReference type="PANTHER" id="PTHR15822">
    <property type="entry name" value="TRAF AND TNF RECEPTOR-ASSOCIATED PROTEIN"/>
    <property type="match status" value="1"/>
</dbReference>
<evidence type="ECO:0000256" key="7">
    <source>
        <dbReference type="ARBA" id="ARBA00022842"/>
    </source>
</evidence>
<evidence type="ECO:0000256" key="3">
    <source>
        <dbReference type="ARBA" id="ARBA00022722"/>
    </source>
</evidence>
<dbReference type="GO" id="GO:0004518">
    <property type="term" value="F:nuclease activity"/>
    <property type="evidence" value="ECO:0007669"/>
    <property type="project" value="UniProtKB-KW"/>
</dbReference>
<evidence type="ECO:0000313" key="11">
    <source>
        <dbReference type="EMBL" id="PQV64833.1"/>
    </source>
</evidence>
<keyword evidence="12" id="KW-1185">Reference proteome</keyword>
<sequence length="316" mass="34877">MPLLGLWALQNFVGERTGATALLLYLPQHFWALWPLGFLGFGLLKRRRDTLLAGALGLCFWAFLLVGFRYSLASGRKTSGEIRLMSYNIERGKHGIKAIEGVIRAQKPDIVCLQESQGAWKKRAFAPGAQIAARFPGWSNAQSGDVMTLSRFPIVSRRDYSLRGTRRILETTLQTPRGQVRVLNVHVSTSFAGKSYPPRSKIGRIEHIVINSQPSAQARLDQIRPIQNAIAAGNRQIPLIIAGDFNSPPRGLFYRAISGGLVDAWNQGGRGAGSTFPSRFPLLPIDHVLARGVPIGRAFVPNVRASDHRPIVVDLW</sequence>
<evidence type="ECO:0000256" key="2">
    <source>
        <dbReference type="ARBA" id="ARBA00001946"/>
    </source>
</evidence>
<name>A0A2S8SVK1_9BACT</name>
<dbReference type="InterPro" id="IPR051547">
    <property type="entry name" value="TDP2-like"/>
</dbReference>
<keyword evidence="6" id="KW-0378">Hydrolase</keyword>
<evidence type="ECO:0000256" key="5">
    <source>
        <dbReference type="ARBA" id="ARBA00022763"/>
    </source>
</evidence>
<dbReference type="InterPro" id="IPR036691">
    <property type="entry name" value="Endo/exonu/phosph_ase_sf"/>
</dbReference>
<evidence type="ECO:0000313" key="12">
    <source>
        <dbReference type="Proteomes" id="UP000237684"/>
    </source>
</evidence>
<comment type="cofactor">
    <cofactor evidence="1">
        <name>Mn(2+)</name>
        <dbReference type="ChEBI" id="CHEBI:29035"/>
    </cofactor>
</comment>
<evidence type="ECO:0000256" key="6">
    <source>
        <dbReference type="ARBA" id="ARBA00022801"/>
    </source>
</evidence>
<dbReference type="InterPro" id="IPR005135">
    <property type="entry name" value="Endo/exonuclease/phosphatase"/>
</dbReference>
<comment type="cofactor">
    <cofactor evidence="2">
        <name>Mg(2+)</name>
        <dbReference type="ChEBI" id="CHEBI:18420"/>
    </cofactor>
</comment>
<feature type="transmembrane region" description="Helical" evidence="9">
    <location>
        <begin position="51"/>
        <end position="72"/>
    </location>
</feature>